<dbReference type="Pfam" id="PF12804">
    <property type="entry name" value="NTP_transf_3"/>
    <property type="match status" value="1"/>
</dbReference>
<dbReference type="InterPro" id="IPR025877">
    <property type="entry name" value="MobA-like_NTP_Trfase"/>
</dbReference>
<sequence>MKLVGVYLAAGSSRRMGRAKQSLQMAEGVSLGGMALLQALHSELACVVVVVRESDDLAWLPDEARSAIGTGRCRVAVCKDASLGMAHSLRAGIEVAESLLADGALVMLADQPFVQSAMIGALIASYRGEAGCDFVASGDQGMPKPPAILGRSMWPAVMRLEGDAGARALFHMPAYWGQIEEAADALMFIDMDTQGQYEEALRIYKNLLALGKVT</sequence>
<feature type="domain" description="MobA-like NTP transferase" evidence="1">
    <location>
        <begin position="5"/>
        <end position="171"/>
    </location>
</feature>
<proteinExistence type="predicted"/>
<evidence type="ECO:0000313" key="2">
    <source>
        <dbReference type="EMBL" id="WNR45066.1"/>
    </source>
</evidence>
<organism evidence="2 3">
    <name type="scientific">Paenibacillus roseopurpureus</name>
    <dbReference type="NCBI Taxonomy" id="2918901"/>
    <lineage>
        <taxon>Bacteria</taxon>
        <taxon>Bacillati</taxon>
        <taxon>Bacillota</taxon>
        <taxon>Bacilli</taxon>
        <taxon>Bacillales</taxon>
        <taxon>Paenibacillaceae</taxon>
        <taxon>Paenibacillus</taxon>
    </lineage>
</organism>
<evidence type="ECO:0000313" key="3">
    <source>
        <dbReference type="Proteomes" id="UP001304650"/>
    </source>
</evidence>
<dbReference type="KEGG" id="proo:MJB10_02635"/>
<dbReference type="RefSeq" id="WP_314801490.1">
    <property type="nucleotide sequence ID" value="NZ_CP130319.1"/>
</dbReference>
<dbReference type="GO" id="GO:0016779">
    <property type="term" value="F:nucleotidyltransferase activity"/>
    <property type="evidence" value="ECO:0007669"/>
    <property type="project" value="UniProtKB-ARBA"/>
</dbReference>
<accession>A0AA96RL76</accession>
<dbReference type="CDD" id="cd04182">
    <property type="entry name" value="GT_2_like_f"/>
    <property type="match status" value="1"/>
</dbReference>
<dbReference type="PANTHER" id="PTHR43777">
    <property type="entry name" value="MOLYBDENUM COFACTOR CYTIDYLYLTRANSFERASE"/>
    <property type="match status" value="1"/>
</dbReference>
<keyword evidence="3" id="KW-1185">Reference proteome</keyword>
<gene>
    <name evidence="2" type="ORF">MJB10_02635</name>
</gene>
<name>A0AA96RL76_9BACL</name>
<dbReference type="Gene3D" id="3.90.550.10">
    <property type="entry name" value="Spore Coat Polysaccharide Biosynthesis Protein SpsA, Chain A"/>
    <property type="match status" value="1"/>
</dbReference>
<dbReference type="AlphaFoldDB" id="A0AA96RL76"/>
<dbReference type="InterPro" id="IPR029044">
    <property type="entry name" value="Nucleotide-diphossugar_trans"/>
</dbReference>
<evidence type="ECO:0000259" key="1">
    <source>
        <dbReference type="Pfam" id="PF12804"/>
    </source>
</evidence>
<reference evidence="2" key="1">
    <citation type="submission" date="2022-02" db="EMBL/GenBank/DDBJ databases">
        <title>Paenibacillus sp. MBLB1832 Whole Genome Shotgun Sequencing.</title>
        <authorList>
            <person name="Hwang C.Y."/>
            <person name="Cho E.-S."/>
            <person name="Seo M.-J."/>
        </authorList>
    </citation>
    <scope>NUCLEOTIDE SEQUENCE</scope>
    <source>
        <strain evidence="2">MBLB1832</strain>
    </source>
</reference>
<dbReference type="EMBL" id="CP130319">
    <property type="protein sequence ID" value="WNR45066.1"/>
    <property type="molecule type" value="Genomic_DNA"/>
</dbReference>
<protein>
    <submittedName>
        <fullName evidence="2">Nucleotidyltransferase family protein</fullName>
    </submittedName>
</protein>
<dbReference type="Proteomes" id="UP001304650">
    <property type="component" value="Chromosome"/>
</dbReference>
<dbReference type="SUPFAM" id="SSF53448">
    <property type="entry name" value="Nucleotide-diphospho-sugar transferases"/>
    <property type="match status" value="1"/>
</dbReference>
<dbReference type="PANTHER" id="PTHR43777:SF1">
    <property type="entry name" value="MOLYBDENUM COFACTOR CYTIDYLYLTRANSFERASE"/>
    <property type="match status" value="1"/>
</dbReference>